<evidence type="ECO:0000256" key="3">
    <source>
        <dbReference type="ARBA" id="ARBA00022790"/>
    </source>
</evidence>
<dbReference type="STRING" id="41875.K8FE57"/>
<dbReference type="InterPro" id="IPR036388">
    <property type="entry name" value="WH-like_DNA-bd_sf"/>
</dbReference>
<evidence type="ECO:0000256" key="2">
    <source>
        <dbReference type="ARBA" id="ARBA00014881"/>
    </source>
</evidence>
<keyword evidence="3" id="KW-0736">Signalosome</keyword>
<dbReference type="RefSeq" id="XP_007511868.1">
    <property type="nucleotide sequence ID" value="XM_007511806.1"/>
</dbReference>
<evidence type="ECO:0000256" key="1">
    <source>
        <dbReference type="ARBA" id="ARBA00010417"/>
    </source>
</evidence>
<reference evidence="5 6" key="1">
    <citation type="submission" date="2011-10" db="EMBL/GenBank/DDBJ databases">
        <authorList>
            <person name="Genoscope - CEA"/>
        </authorList>
    </citation>
    <scope>NUCLEOTIDE SEQUENCE [LARGE SCALE GENOMIC DNA]</scope>
    <source>
        <strain evidence="5 6">RCC 1105</strain>
    </source>
</reference>
<dbReference type="GO" id="GO:0005829">
    <property type="term" value="C:cytosol"/>
    <property type="evidence" value="ECO:0007669"/>
    <property type="project" value="TreeGrafter"/>
</dbReference>
<dbReference type="SUPFAM" id="SSF46785">
    <property type="entry name" value="Winged helix' DNA-binding domain"/>
    <property type="match status" value="1"/>
</dbReference>
<proteinExistence type="inferred from homology"/>
<dbReference type="PANTHER" id="PTHR10855">
    <property type="entry name" value="26S PROTEASOME NON-ATPASE REGULATORY SUBUNIT 12/COP9 SIGNALOSOME COMPLEX SUBUNIT 4"/>
    <property type="match status" value="1"/>
</dbReference>
<accession>K8FE57</accession>
<dbReference type="PANTHER" id="PTHR10855:SF2">
    <property type="entry name" value="COP9 SIGNALOSOME COMPLEX SUBUNIT 4"/>
    <property type="match status" value="1"/>
</dbReference>
<protein>
    <recommendedName>
        <fullName evidence="2">COP9 signalosome complex subunit 4</fullName>
    </recommendedName>
</protein>
<dbReference type="InterPro" id="IPR036390">
    <property type="entry name" value="WH_DNA-bd_sf"/>
</dbReference>
<dbReference type="GeneID" id="19014801"/>
<evidence type="ECO:0000313" key="5">
    <source>
        <dbReference type="EMBL" id="CCO65956.1"/>
    </source>
</evidence>
<dbReference type="InterPro" id="IPR000717">
    <property type="entry name" value="PCI_dom"/>
</dbReference>
<dbReference type="EMBL" id="FO082272">
    <property type="protein sequence ID" value="CCO65956.1"/>
    <property type="molecule type" value="Genomic_DNA"/>
</dbReference>
<dbReference type="OrthoDB" id="295656at2759"/>
<dbReference type="Gene3D" id="1.10.10.10">
    <property type="entry name" value="Winged helix-like DNA-binding domain superfamily/Winged helix DNA-binding domain"/>
    <property type="match status" value="1"/>
</dbReference>
<dbReference type="eggNOG" id="KOG1497">
    <property type="taxonomic scope" value="Eukaryota"/>
</dbReference>
<sequence length="347" mass="38623">MDAKLQSIASLQNDSEKVVRYTELLREISIDASDEKSLVEQFVAHLLSVPSLQVSKQVFQHFSSSLESSMCKLDDSYKFTLFVKFAKYLLEQSSSSSTVVSDEGVDESSVANSEMYLNRAKFLLSKCKDEESMRDFKLCDAIISDLKGRFVEAGLGYLALKDFRNAAICATLSKDSYQKTRLIAKLLAPPSVAAVMKAKGEEDTTMATDDGDNDEEGLLNILKSIQLGRIVDADAIKSKLTKPHHLNAFVAVNLEHNLLCVSKLYKSITLVELSNILKVNEREAERKGIEMISQGKFKGVFDQEVGLLEFLKNEEEEEVHALRTLTDKIAQVCDLITKSKSKDGVRA</sequence>
<feature type="domain" description="PCI" evidence="4">
    <location>
        <begin position="149"/>
        <end position="315"/>
    </location>
</feature>
<dbReference type="Proteomes" id="UP000198341">
    <property type="component" value="Chromosome 7"/>
</dbReference>
<comment type="similarity">
    <text evidence="1">Belongs to the CSN4 family.</text>
</comment>
<dbReference type="AlphaFoldDB" id="K8FE57"/>
<dbReference type="Pfam" id="PF01399">
    <property type="entry name" value="PCI"/>
    <property type="match status" value="1"/>
</dbReference>
<evidence type="ECO:0000259" key="4">
    <source>
        <dbReference type="PROSITE" id="PS50250"/>
    </source>
</evidence>
<dbReference type="SMART" id="SM00088">
    <property type="entry name" value="PINT"/>
    <property type="match status" value="1"/>
</dbReference>
<name>K8FE57_9CHLO</name>
<organism evidence="5 6">
    <name type="scientific">Bathycoccus prasinos</name>
    <dbReference type="NCBI Taxonomy" id="41875"/>
    <lineage>
        <taxon>Eukaryota</taxon>
        <taxon>Viridiplantae</taxon>
        <taxon>Chlorophyta</taxon>
        <taxon>Mamiellophyceae</taxon>
        <taxon>Mamiellales</taxon>
        <taxon>Bathycoccaceae</taxon>
        <taxon>Bathycoccus</taxon>
    </lineage>
</organism>
<dbReference type="InterPro" id="IPR040134">
    <property type="entry name" value="PSMD12/CSN4"/>
</dbReference>
<evidence type="ECO:0000313" key="6">
    <source>
        <dbReference type="Proteomes" id="UP000198341"/>
    </source>
</evidence>
<dbReference type="GO" id="GO:0008180">
    <property type="term" value="C:COP9 signalosome"/>
    <property type="evidence" value="ECO:0007669"/>
    <property type="project" value="UniProtKB-KW"/>
</dbReference>
<dbReference type="KEGG" id="bpg:Bathy07g03120"/>
<keyword evidence="6" id="KW-1185">Reference proteome</keyword>
<gene>
    <name evidence="5" type="ORF">Bathy07g03120</name>
</gene>
<dbReference type="PROSITE" id="PS50250">
    <property type="entry name" value="PCI"/>
    <property type="match status" value="1"/>
</dbReference>